<feature type="signal peptide" evidence="3">
    <location>
        <begin position="1"/>
        <end position="20"/>
    </location>
</feature>
<dbReference type="PROSITE" id="PS51450">
    <property type="entry name" value="LRR"/>
    <property type="match status" value="1"/>
</dbReference>
<dbReference type="InterPro" id="IPR001611">
    <property type="entry name" value="Leu-rich_rpt"/>
</dbReference>
<dbReference type="SUPFAM" id="SSF52058">
    <property type="entry name" value="L domain-like"/>
    <property type="match status" value="2"/>
</dbReference>
<organism evidence="4 5">
    <name type="scientific">Reichenbachiella carrageenanivorans</name>
    <dbReference type="NCBI Taxonomy" id="2979869"/>
    <lineage>
        <taxon>Bacteria</taxon>
        <taxon>Pseudomonadati</taxon>
        <taxon>Bacteroidota</taxon>
        <taxon>Cytophagia</taxon>
        <taxon>Cytophagales</taxon>
        <taxon>Reichenbachiellaceae</taxon>
        <taxon>Reichenbachiella</taxon>
    </lineage>
</organism>
<protein>
    <recommendedName>
        <fullName evidence="6">Leucine-rich repeat (LRR) protein</fullName>
    </recommendedName>
</protein>
<dbReference type="Gene3D" id="3.80.10.10">
    <property type="entry name" value="Ribonuclease Inhibitor"/>
    <property type="match status" value="2"/>
</dbReference>
<dbReference type="Proteomes" id="UP001062165">
    <property type="component" value="Chromosome"/>
</dbReference>
<keyword evidence="5" id="KW-1185">Reference proteome</keyword>
<gene>
    <name evidence="4" type="ORF">N7E81_10095</name>
</gene>
<feature type="chain" id="PRO_5047233832" description="Leucine-rich repeat (LRR) protein" evidence="3">
    <location>
        <begin position="21"/>
        <end position="505"/>
    </location>
</feature>
<keyword evidence="1" id="KW-0433">Leucine-rich repeat</keyword>
<dbReference type="InterPro" id="IPR032675">
    <property type="entry name" value="LRR_dom_sf"/>
</dbReference>
<evidence type="ECO:0000256" key="3">
    <source>
        <dbReference type="SAM" id="SignalP"/>
    </source>
</evidence>
<name>A0ABY6CWJ9_9BACT</name>
<sequence length="505" mass="58617">MKYLYLLSALLLFACTTPYSKTQLSEQELIEYSRREYIYSAINEPETVFDLYIKGSRDGRFSEYIKETNNLVKLRLVRCNGLNQHHLEEVLKSNHLSYLGIIDCDIVELPLNPSNKPVIKSIGLEDLSQLDLPNALRTCSEIQNLETLRLYEIPYSKIPSEITQFKNLNSILLGVNDSLDLKQHFNMFNKMPKLKSLVINELNTNKFPNNLSKLDLEELSFLYCPNLDYTNILDQAASFSNLEKLRISYTDLTRLPASIRRHPQLKELIFTENTKLDLALLNEDLTHLSNLEILDLSASMNYMEGERDQPRMLPDNIRHLKKLKTLKIDNFRYLDMDQVNSIIKDLPNLEELSMEGITDFKNKYIFIQLPESFFDDGFENLKKLNLNETGDRVLKETKSLPKSITHLGMSAYRKEFPKIALTLPLLESLNLREAHLSSIPAEISQLQSLVHLDLGENKLEDLPDEIAELKNLRFLHLDRNPLVDDEDKIERIKKLLPDTYISFYE</sequence>
<dbReference type="PANTHER" id="PTHR47186">
    <property type="entry name" value="LEUCINE-RICH REPEAT-CONTAINING PROTEIN 57"/>
    <property type="match status" value="1"/>
</dbReference>
<evidence type="ECO:0000256" key="1">
    <source>
        <dbReference type="ARBA" id="ARBA00022614"/>
    </source>
</evidence>
<keyword evidence="3" id="KW-0732">Signal</keyword>
<dbReference type="PANTHER" id="PTHR47186:SF3">
    <property type="entry name" value="OS09G0267800 PROTEIN"/>
    <property type="match status" value="1"/>
</dbReference>
<keyword evidence="2" id="KW-0677">Repeat</keyword>
<dbReference type="Pfam" id="PF13855">
    <property type="entry name" value="LRR_8"/>
    <property type="match status" value="1"/>
</dbReference>
<dbReference type="InterPro" id="IPR003591">
    <property type="entry name" value="Leu-rich_rpt_typical-subtyp"/>
</dbReference>
<dbReference type="SMART" id="SM00369">
    <property type="entry name" value="LRR_TYP"/>
    <property type="match status" value="3"/>
</dbReference>
<evidence type="ECO:0008006" key="6">
    <source>
        <dbReference type="Google" id="ProtNLM"/>
    </source>
</evidence>
<dbReference type="RefSeq" id="WP_263049466.1">
    <property type="nucleotide sequence ID" value="NZ_CP106735.1"/>
</dbReference>
<evidence type="ECO:0000313" key="5">
    <source>
        <dbReference type="Proteomes" id="UP001062165"/>
    </source>
</evidence>
<evidence type="ECO:0000256" key="2">
    <source>
        <dbReference type="ARBA" id="ARBA00022737"/>
    </source>
</evidence>
<proteinExistence type="predicted"/>
<dbReference type="PROSITE" id="PS51257">
    <property type="entry name" value="PROKAR_LIPOPROTEIN"/>
    <property type="match status" value="1"/>
</dbReference>
<dbReference type="EMBL" id="CP106735">
    <property type="protein sequence ID" value="UXX77719.1"/>
    <property type="molecule type" value="Genomic_DNA"/>
</dbReference>
<evidence type="ECO:0000313" key="4">
    <source>
        <dbReference type="EMBL" id="UXX77719.1"/>
    </source>
</evidence>
<accession>A0ABY6CWJ9</accession>
<reference evidence="4" key="1">
    <citation type="submission" date="2022-10" db="EMBL/GenBank/DDBJ databases">
        <title>Comparative genomics and taxonomic characterization of three novel marine species of genus Reichenbachiella exhibiting antioxidant and polysaccharide degradation activities.</title>
        <authorList>
            <person name="Muhammad N."/>
            <person name="Lee Y.-J."/>
            <person name="Ko J."/>
            <person name="Kim S.-G."/>
        </authorList>
    </citation>
    <scope>NUCLEOTIDE SEQUENCE</scope>
    <source>
        <strain evidence="4">Wsw4-B4</strain>
    </source>
</reference>